<sequence>MALPDYGVDKYDIGTAFGHFGIGVENVGGCGFFKWYDDKLCYKENEVICELYDSERKLSKENTRLRKQIMKCGSGETFESGNRNYNVEISMSDSVQNVGKDNQTKEREGTFDYFGSRKKIIPRKLGAQFFESRK</sequence>
<dbReference type="Proteomes" id="UP000828251">
    <property type="component" value="Unassembled WGS sequence"/>
</dbReference>
<dbReference type="OrthoDB" id="1687256at2759"/>
<organism evidence="2 3">
    <name type="scientific">Gossypium stocksii</name>
    <dbReference type="NCBI Taxonomy" id="47602"/>
    <lineage>
        <taxon>Eukaryota</taxon>
        <taxon>Viridiplantae</taxon>
        <taxon>Streptophyta</taxon>
        <taxon>Embryophyta</taxon>
        <taxon>Tracheophyta</taxon>
        <taxon>Spermatophyta</taxon>
        <taxon>Magnoliopsida</taxon>
        <taxon>eudicotyledons</taxon>
        <taxon>Gunneridae</taxon>
        <taxon>Pentapetalae</taxon>
        <taxon>rosids</taxon>
        <taxon>malvids</taxon>
        <taxon>Malvales</taxon>
        <taxon>Malvaceae</taxon>
        <taxon>Malvoideae</taxon>
        <taxon>Gossypium</taxon>
    </lineage>
</organism>
<evidence type="ECO:0000313" key="2">
    <source>
        <dbReference type="EMBL" id="KAH1114554.1"/>
    </source>
</evidence>
<evidence type="ECO:0000256" key="1">
    <source>
        <dbReference type="ARBA" id="ARBA00022723"/>
    </source>
</evidence>
<keyword evidence="1" id="KW-0479">Metal-binding</keyword>
<reference evidence="2 3" key="1">
    <citation type="journal article" date="2021" name="Plant Biotechnol. J.">
        <title>Multi-omics assisted identification of the key and species-specific regulatory components of drought-tolerant mechanisms in Gossypium stocksii.</title>
        <authorList>
            <person name="Yu D."/>
            <person name="Ke L."/>
            <person name="Zhang D."/>
            <person name="Wu Y."/>
            <person name="Sun Y."/>
            <person name="Mei J."/>
            <person name="Sun J."/>
            <person name="Sun Y."/>
        </authorList>
    </citation>
    <scope>NUCLEOTIDE SEQUENCE [LARGE SCALE GENOMIC DNA]</scope>
    <source>
        <strain evidence="3">cv. E1</strain>
        <tissue evidence="2">Leaf</tissue>
    </source>
</reference>
<comment type="caution">
    <text evidence="2">The sequence shown here is derived from an EMBL/GenBank/DDBJ whole genome shotgun (WGS) entry which is preliminary data.</text>
</comment>
<protein>
    <submittedName>
        <fullName evidence="2">Uncharacterized protein</fullName>
    </submittedName>
</protein>
<dbReference type="EMBL" id="JAIQCV010000003">
    <property type="protein sequence ID" value="KAH1114554.1"/>
    <property type="molecule type" value="Genomic_DNA"/>
</dbReference>
<dbReference type="PROSITE" id="PS00935">
    <property type="entry name" value="GLYOXALASE_I_2"/>
    <property type="match status" value="1"/>
</dbReference>
<gene>
    <name evidence="2" type="ORF">J1N35_007932</name>
</gene>
<dbReference type="GO" id="GO:0046872">
    <property type="term" value="F:metal ion binding"/>
    <property type="evidence" value="ECO:0007669"/>
    <property type="project" value="UniProtKB-KW"/>
</dbReference>
<dbReference type="AlphaFoldDB" id="A0A9D4AFP4"/>
<accession>A0A9D4AFP4</accession>
<dbReference type="InterPro" id="IPR018146">
    <property type="entry name" value="Glyoxalase_1_CS"/>
</dbReference>
<dbReference type="GO" id="GO:0004462">
    <property type="term" value="F:lactoylglutathione lyase activity"/>
    <property type="evidence" value="ECO:0007669"/>
    <property type="project" value="InterPro"/>
</dbReference>
<proteinExistence type="predicted"/>
<keyword evidence="3" id="KW-1185">Reference proteome</keyword>
<name>A0A9D4AFP4_9ROSI</name>
<evidence type="ECO:0000313" key="3">
    <source>
        <dbReference type="Proteomes" id="UP000828251"/>
    </source>
</evidence>